<keyword evidence="4" id="KW-1185">Reference proteome</keyword>
<feature type="domain" description="DUF3658" evidence="2">
    <location>
        <begin position="145"/>
        <end position="250"/>
    </location>
</feature>
<dbReference type="Pfam" id="PF08874">
    <property type="entry name" value="DUF1835"/>
    <property type="match status" value="1"/>
</dbReference>
<gene>
    <name evidence="3" type="ORF">SAMN05444000_114118</name>
</gene>
<dbReference type="EMBL" id="FQZQ01000014">
    <property type="protein sequence ID" value="SHJ87755.1"/>
    <property type="molecule type" value="Genomic_DNA"/>
</dbReference>
<dbReference type="Proteomes" id="UP000183982">
    <property type="component" value="Unassembled WGS sequence"/>
</dbReference>
<evidence type="ECO:0000259" key="1">
    <source>
        <dbReference type="Pfam" id="PF08874"/>
    </source>
</evidence>
<protein>
    <recommendedName>
        <fullName evidence="5">DUF1835 domain-containing protein</fullName>
    </recommendedName>
</protein>
<evidence type="ECO:0000259" key="2">
    <source>
        <dbReference type="Pfam" id="PF12395"/>
    </source>
</evidence>
<name>A0A1M6MW97_9RHOB</name>
<dbReference type="AlphaFoldDB" id="A0A1M6MW97"/>
<reference evidence="4" key="1">
    <citation type="submission" date="2016-11" db="EMBL/GenBank/DDBJ databases">
        <authorList>
            <person name="Varghese N."/>
            <person name="Submissions S."/>
        </authorList>
    </citation>
    <scope>NUCLEOTIDE SEQUENCE [LARGE SCALE GENOMIC DNA]</scope>
    <source>
        <strain evidence="4">DSM 100564</strain>
    </source>
</reference>
<dbReference type="InterPro" id="IPR022123">
    <property type="entry name" value="DUF3658"/>
</dbReference>
<feature type="domain" description="DUF1835" evidence="1">
    <location>
        <begin position="7"/>
        <end position="121"/>
    </location>
</feature>
<evidence type="ECO:0008006" key="5">
    <source>
        <dbReference type="Google" id="ProtNLM"/>
    </source>
</evidence>
<evidence type="ECO:0000313" key="3">
    <source>
        <dbReference type="EMBL" id="SHJ87755.1"/>
    </source>
</evidence>
<dbReference type="STRING" id="1470563.SAMN05444000_114118"/>
<evidence type="ECO:0000313" key="4">
    <source>
        <dbReference type="Proteomes" id="UP000183982"/>
    </source>
</evidence>
<dbReference type="Pfam" id="PF12395">
    <property type="entry name" value="DUF3658"/>
    <property type="match status" value="1"/>
</dbReference>
<organism evidence="3 4">
    <name type="scientific">Shimia gijangensis</name>
    <dbReference type="NCBI Taxonomy" id="1470563"/>
    <lineage>
        <taxon>Bacteria</taxon>
        <taxon>Pseudomonadati</taxon>
        <taxon>Pseudomonadota</taxon>
        <taxon>Alphaproteobacteria</taxon>
        <taxon>Rhodobacterales</taxon>
        <taxon>Roseobacteraceae</taxon>
    </lineage>
</organism>
<proteinExistence type="predicted"/>
<dbReference type="InterPro" id="IPR014973">
    <property type="entry name" value="DUF1835"/>
</dbReference>
<sequence length="255" mass="27708">MSQPAYLHLVLGGSAGGCLRAAVATYGLTGHVHVFDDDLSHGPLNDKQARAAYFRALYQNYGQLPEDPVPSLADFDIPSVHLAQDLSPEVCIWAGENASERTFMEMACHSLRDFRGPVTRVGKTGLKSLPYIGAQTPALLASLFDQRDAIDSMTRAALSSDFLHQRDSGATLRKWEAGKIFDVPADYYDSLLLACCSKDWVSAARVVGTAMGRCDENNLLGDVFLSGRLQHLITEGLTEASGPQASLRDYDVRLS</sequence>
<accession>A0A1M6MW97</accession>